<proteinExistence type="inferred from homology"/>
<evidence type="ECO:0000313" key="4">
    <source>
        <dbReference type="Proteomes" id="UP000199548"/>
    </source>
</evidence>
<keyword evidence="4" id="KW-1185">Reference proteome</keyword>
<dbReference type="GO" id="GO:0016853">
    <property type="term" value="F:isomerase activity"/>
    <property type="evidence" value="ECO:0007669"/>
    <property type="project" value="UniProtKB-KW"/>
</dbReference>
<comment type="similarity">
    <text evidence="1">Belongs to the PrpF family.</text>
</comment>
<keyword evidence="2" id="KW-0413">Isomerase</keyword>
<dbReference type="Proteomes" id="UP000199548">
    <property type="component" value="Unassembled WGS sequence"/>
</dbReference>
<dbReference type="OrthoDB" id="9779763at2"/>
<dbReference type="PANTHER" id="PTHR43709:SF2">
    <property type="entry name" value="DUF453 DOMAIN PROTEIN (AFU_ORTHOLOGUE AFUA_6G00360)"/>
    <property type="match status" value="1"/>
</dbReference>
<reference evidence="3 4" key="1">
    <citation type="submission" date="2016-10" db="EMBL/GenBank/DDBJ databases">
        <authorList>
            <person name="de Groot N.N."/>
        </authorList>
    </citation>
    <scope>NUCLEOTIDE SEQUENCE [LARGE SCALE GENOMIC DNA]</scope>
    <source>
        <strain evidence="3 4">LMG 23650</strain>
    </source>
</reference>
<dbReference type="STRING" id="420953.SAMN05192543_104290"/>
<dbReference type="Gene3D" id="3.10.310.10">
    <property type="entry name" value="Diaminopimelate Epimerase, Chain A, domain 1"/>
    <property type="match status" value="2"/>
</dbReference>
<evidence type="ECO:0000256" key="1">
    <source>
        <dbReference type="ARBA" id="ARBA00007673"/>
    </source>
</evidence>
<dbReference type="EMBL" id="FOQU01000004">
    <property type="protein sequence ID" value="SFI80906.1"/>
    <property type="molecule type" value="Genomic_DNA"/>
</dbReference>
<dbReference type="AlphaFoldDB" id="A0A1I3L8R7"/>
<name>A0A1I3L8R7_9BURK</name>
<gene>
    <name evidence="3" type="ORF">SAMN05192543_104290</name>
</gene>
<evidence type="ECO:0008006" key="5">
    <source>
        <dbReference type="Google" id="ProtNLM"/>
    </source>
</evidence>
<evidence type="ECO:0000313" key="3">
    <source>
        <dbReference type="EMBL" id="SFI80906.1"/>
    </source>
</evidence>
<dbReference type="RefSeq" id="WP_091012088.1">
    <property type="nucleotide sequence ID" value="NZ_CP041743.1"/>
</dbReference>
<protein>
    <recommendedName>
        <fullName evidence="5">PrpF protein</fullName>
    </recommendedName>
</protein>
<evidence type="ECO:0000256" key="2">
    <source>
        <dbReference type="ARBA" id="ARBA00023235"/>
    </source>
</evidence>
<dbReference type="Pfam" id="PF04303">
    <property type="entry name" value="PrpF"/>
    <property type="match status" value="1"/>
</dbReference>
<dbReference type="InterPro" id="IPR007400">
    <property type="entry name" value="PrpF-like"/>
</dbReference>
<dbReference type="PANTHER" id="PTHR43709">
    <property type="entry name" value="ACONITATE ISOMERASE-RELATED"/>
    <property type="match status" value="1"/>
</dbReference>
<accession>A0A1I3L8R7</accession>
<dbReference type="SUPFAM" id="SSF54506">
    <property type="entry name" value="Diaminopimelate epimerase-like"/>
    <property type="match status" value="2"/>
</dbReference>
<organism evidence="3 4">
    <name type="scientific">Paraburkholderia megapolitana</name>
    <dbReference type="NCBI Taxonomy" id="420953"/>
    <lineage>
        <taxon>Bacteria</taxon>
        <taxon>Pseudomonadati</taxon>
        <taxon>Pseudomonadota</taxon>
        <taxon>Betaproteobacteria</taxon>
        <taxon>Burkholderiales</taxon>
        <taxon>Burkholderiaceae</taxon>
        <taxon>Paraburkholderia</taxon>
    </lineage>
</organism>
<sequence length="402" mass="42053">MLVTRHPELLAVPCTIMRAGTSKGLFFHDRDLPEPGAQRDAVLMAALGSSDLLQIDGLGGSRLVTSKIAIVKPSTRPDADVDYTYAIVPPARGIVVYTSNCGNISSGVGPFAIDTGLVDATGPITTMRIFNTNTKKILVAHVPVSDGVASVTGDFAIPGVPGTGAEIFMDYTHTIGAKTGHVLPTGRAVDTIALEDGRTLEVTLGDVANPCVFLRASDVGVSGSELPDQIDTMRALLDTLREARGKAAQRIGLCEHWTQAERDSPALPLVVLIAPPATYADAKGETVDAATMDLRARLIFYNRCHESMAGTGSMCTAAMSRVPGSIVHQAVPDATGGTLRIGHPLGVMAVAVQAHSAGAANEIVYTRLGFSRTARRLMEGVVYVPRAAIASAVTATPVEAHL</sequence>